<evidence type="ECO:0000313" key="2">
    <source>
        <dbReference type="Proteomes" id="UP000237441"/>
    </source>
</evidence>
<gene>
    <name evidence="1" type="ORF">BB8028_0001g17070</name>
</gene>
<proteinExistence type="predicted"/>
<dbReference type="EMBL" id="JRHA01000001">
    <property type="protein sequence ID" value="PQK09638.1"/>
    <property type="molecule type" value="Genomic_DNA"/>
</dbReference>
<comment type="caution">
    <text evidence="1">The sequence shown here is derived from an EMBL/GenBank/DDBJ whole genome shotgun (WGS) entry which is preliminary data.</text>
</comment>
<sequence>MATTPPILLACFPFSKRPSIFGMRPSGMLVTQNSPVPFLFNALQVALEEERSKETTTRRAKSDTQSYAIALYKALSPLSPGACRAPDASARRDCPPATALSAWRTARLSRVTGNMGHGVYCRSDDRTWRKLHGGRILPGMTVVRAQKVSRIGLCAICIASLECWLRVRFRRGSWTILSGPPETLCTVGRGTRKVCEPSFFS</sequence>
<dbReference type="Proteomes" id="UP000237441">
    <property type="component" value="Unassembled WGS sequence"/>
</dbReference>
<reference evidence="1 2" key="1">
    <citation type="submission" date="2016-07" db="EMBL/GenBank/DDBJ databases">
        <title>Comparative genomics of the entomopathogenic fungus Beauveria bassiana.</title>
        <authorList>
            <person name="Valero Jimenez C.A."/>
            <person name="Zwaan B.J."/>
            <person name="Van Kan J.A."/>
            <person name="Takken W."/>
            <person name="Debets A.J."/>
            <person name="Schoustra S.E."/>
            <person name="Koenraadt C.J."/>
        </authorList>
    </citation>
    <scope>NUCLEOTIDE SEQUENCE [LARGE SCALE GENOMIC DNA]</scope>
    <source>
        <strain evidence="1 2">ARSEF 8028</strain>
    </source>
</reference>
<evidence type="ECO:0000313" key="1">
    <source>
        <dbReference type="EMBL" id="PQK09638.1"/>
    </source>
</evidence>
<protein>
    <submittedName>
        <fullName evidence="1">Uncharacterized protein</fullName>
    </submittedName>
</protein>
<organism evidence="1 2">
    <name type="scientific">Beauveria bassiana</name>
    <name type="common">White muscardine disease fungus</name>
    <name type="synonym">Tritirachium shiotae</name>
    <dbReference type="NCBI Taxonomy" id="176275"/>
    <lineage>
        <taxon>Eukaryota</taxon>
        <taxon>Fungi</taxon>
        <taxon>Dikarya</taxon>
        <taxon>Ascomycota</taxon>
        <taxon>Pezizomycotina</taxon>
        <taxon>Sordariomycetes</taxon>
        <taxon>Hypocreomycetidae</taxon>
        <taxon>Hypocreales</taxon>
        <taxon>Cordycipitaceae</taxon>
        <taxon>Beauveria</taxon>
    </lineage>
</organism>
<name>A0A2S7Y0J8_BEABA</name>
<accession>A0A2S7Y0J8</accession>
<dbReference type="AlphaFoldDB" id="A0A2S7Y0J8"/>